<reference evidence="2 3" key="1">
    <citation type="submission" date="2019-07" db="EMBL/GenBank/DDBJ databases">
        <title>Diversity of Bacteria from Kongsfjorden, Arctic.</title>
        <authorList>
            <person name="Yu Y."/>
        </authorList>
    </citation>
    <scope>NUCLEOTIDE SEQUENCE [LARGE SCALE GENOMIC DNA]</scope>
    <source>
        <strain evidence="2 3">SM1928</strain>
    </source>
</reference>
<evidence type="ECO:0000313" key="2">
    <source>
        <dbReference type="EMBL" id="TVU63924.1"/>
    </source>
</evidence>
<dbReference type="Gene3D" id="3.40.960.10">
    <property type="entry name" value="VSR Endonuclease"/>
    <property type="match status" value="1"/>
</dbReference>
<sequence>MPHRSSSWPAWTMDALEFLRSVGGVARVGLLRGHGFTPSSVRRIAGAYQPRKGIWALPSADTEYLSALTNNGQLTCASAAVRYGLWLKTKPNKIHLATRHNRGRGFVRHGGLRVGSEALLPLASVEDTVIHALTCLAEVDAISVAQSAMTRFGIARHVLESELTAKYFGVARKRLAMADGLSESVPEISARLLFESEGLSFKRQVGIEGVGRVDILIDGWLIVEINGYQFHSSRSAWRKDMGRLNAAQVRGYHVLSYAPEQIWNSQEHVMAQIRGLLARGRDGRRG</sequence>
<feature type="domain" description="DUF559" evidence="1">
    <location>
        <begin position="197"/>
        <end position="274"/>
    </location>
</feature>
<proteinExistence type="predicted"/>
<dbReference type="Pfam" id="PF04480">
    <property type="entry name" value="DUF559"/>
    <property type="match status" value="1"/>
</dbReference>
<evidence type="ECO:0000259" key="1">
    <source>
        <dbReference type="Pfam" id="PF04480"/>
    </source>
</evidence>
<dbReference type="AlphaFoldDB" id="A0A558H478"/>
<dbReference type="InterPro" id="IPR011335">
    <property type="entry name" value="Restrct_endonuc-II-like"/>
</dbReference>
<dbReference type="EMBL" id="VNFK01000005">
    <property type="protein sequence ID" value="TVU63924.1"/>
    <property type="molecule type" value="Genomic_DNA"/>
</dbReference>
<dbReference type="OrthoDB" id="5144556at2"/>
<comment type="caution">
    <text evidence="2">The sequence shown here is derived from an EMBL/GenBank/DDBJ whole genome shotgun (WGS) entry which is preliminary data.</text>
</comment>
<dbReference type="Proteomes" id="UP000316500">
    <property type="component" value="Unassembled WGS sequence"/>
</dbReference>
<gene>
    <name evidence="2" type="ORF">FQP90_07985</name>
</gene>
<dbReference type="SUPFAM" id="SSF52980">
    <property type="entry name" value="Restriction endonuclease-like"/>
    <property type="match status" value="1"/>
</dbReference>
<name>A0A558H478_PAENT</name>
<organism evidence="2 3">
    <name type="scientific">Paenarthrobacter nitroguajacolicus</name>
    <name type="common">Arthrobacter nitroguajacolicus</name>
    <dbReference type="NCBI Taxonomy" id="211146"/>
    <lineage>
        <taxon>Bacteria</taxon>
        <taxon>Bacillati</taxon>
        <taxon>Actinomycetota</taxon>
        <taxon>Actinomycetes</taxon>
        <taxon>Micrococcales</taxon>
        <taxon>Micrococcaceae</taxon>
        <taxon>Paenarthrobacter</taxon>
    </lineage>
</organism>
<protein>
    <submittedName>
        <fullName evidence="2">DUF559 domain-containing protein</fullName>
    </submittedName>
</protein>
<accession>A0A558H478</accession>
<evidence type="ECO:0000313" key="3">
    <source>
        <dbReference type="Proteomes" id="UP000316500"/>
    </source>
</evidence>
<dbReference type="InterPro" id="IPR007569">
    <property type="entry name" value="DUF559"/>
</dbReference>